<dbReference type="AlphaFoldDB" id="A0A5P2DGC4"/>
<gene>
    <name evidence="2" type="ORF">DEJ51_08145</name>
</gene>
<feature type="domain" description="Cupin type-2" evidence="1">
    <location>
        <begin position="56"/>
        <end position="123"/>
    </location>
</feature>
<dbReference type="Proteomes" id="UP000324101">
    <property type="component" value="Chromosome"/>
</dbReference>
<dbReference type="InterPro" id="IPR053146">
    <property type="entry name" value="QDO-like"/>
</dbReference>
<dbReference type="OrthoDB" id="9791637at2"/>
<proteinExistence type="predicted"/>
<dbReference type="Gene3D" id="2.60.120.10">
    <property type="entry name" value="Jelly Rolls"/>
    <property type="match status" value="1"/>
</dbReference>
<dbReference type="PANTHER" id="PTHR36440:SF1">
    <property type="entry name" value="PUTATIVE (AFU_ORTHOLOGUE AFUA_8G07350)-RELATED"/>
    <property type="match status" value="1"/>
</dbReference>
<dbReference type="InterPro" id="IPR013096">
    <property type="entry name" value="Cupin_2"/>
</dbReference>
<accession>A0A5P2DGC4</accession>
<organism evidence="2 3">
    <name type="scientific">Streptomyces venezuelae</name>
    <dbReference type="NCBI Taxonomy" id="54571"/>
    <lineage>
        <taxon>Bacteria</taxon>
        <taxon>Bacillati</taxon>
        <taxon>Actinomycetota</taxon>
        <taxon>Actinomycetes</taxon>
        <taxon>Kitasatosporales</taxon>
        <taxon>Streptomycetaceae</taxon>
        <taxon>Streptomyces</taxon>
    </lineage>
</organism>
<protein>
    <submittedName>
        <fullName evidence="2">Cupin domain-containing protein</fullName>
    </submittedName>
</protein>
<evidence type="ECO:0000259" key="1">
    <source>
        <dbReference type="Pfam" id="PF07883"/>
    </source>
</evidence>
<dbReference type="InterPro" id="IPR011051">
    <property type="entry name" value="RmlC_Cupin_sf"/>
</dbReference>
<evidence type="ECO:0000313" key="2">
    <source>
        <dbReference type="EMBL" id="QES54215.1"/>
    </source>
</evidence>
<dbReference type="PANTHER" id="PTHR36440">
    <property type="entry name" value="PUTATIVE (AFU_ORTHOLOGUE AFUA_8G07350)-RELATED"/>
    <property type="match status" value="1"/>
</dbReference>
<name>A0A5P2DGC4_STRVZ</name>
<dbReference type="InterPro" id="IPR014710">
    <property type="entry name" value="RmlC-like_jellyroll"/>
</dbReference>
<dbReference type="SUPFAM" id="SSF51182">
    <property type="entry name" value="RmlC-like cupins"/>
    <property type="match status" value="1"/>
</dbReference>
<sequence>MSLFEATQQAEVPTEVRRVLHVPAGGGKATWLSGDVYSVKAGAVETGGSIAVLEASVPPGGGPPPHHHADEDEAFYVLDGRLTIRVGENTYEAATGDFVFVPRGTAHQFHNHSLHAAKLLLIFTPGGVENFFLEAGTEPVPGVPVPVEDPPGVAEVGARYGVVPATFD</sequence>
<evidence type="ECO:0000313" key="3">
    <source>
        <dbReference type="Proteomes" id="UP000324101"/>
    </source>
</evidence>
<dbReference type="EMBL" id="CP029189">
    <property type="protein sequence ID" value="QES54215.1"/>
    <property type="molecule type" value="Genomic_DNA"/>
</dbReference>
<reference evidence="2 3" key="1">
    <citation type="submission" date="2018-05" db="EMBL/GenBank/DDBJ databases">
        <title>Streptomyces venezuelae.</title>
        <authorList>
            <person name="Kim W."/>
            <person name="Lee N."/>
            <person name="Cho B.-K."/>
        </authorList>
    </citation>
    <scope>NUCLEOTIDE SEQUENCE [LARGE SCALE GENOMIC DNA]</scope>
    <source>
        <strain evidence="2 3">ATCC 21018</strain>
    </source>
</reference>
<dbReference type="Pfam" id="PF07883">
    <property type="entry name" value="Cupin_2"/>
    <property type="match status" value="1"/>
</dbReference>
<dbReference type="RefSeq" id="WP_150256990.1">
    <property type="nucleotide sequence ID" value="NZ_CP029189.1"/>
</dbReference>